<keyword evidence="3 9" id="KW-0812">Transmembrane</keyword>
<evidence type="ECO:0000256" key="9">
    <source>
        <dbReference type="SAM" id="Phobius"/>
    </source>
</evidence>
<keyword evidence="5" id="KW-0573">Peptidoglycan synthesis</keyword>
<accession>A0A0A0JFE1</accession>
<dbReference type="PANTHER" id="PTHR47019:SF1">
    <property type="entry name" value="LIPID II FLIPPASE MURJ"/>
    <property type="match status" value="1"/>
</dbReference>
<feature type="transmembrane region" description="Helical" evidence="9">
    <location>
        <begin position="358"/>
        <end position="380"/>
    </location>
</feature>
<evidence type="ECO:0000256" key="4">
    <source>
        <dbReference type="ARBA" id="ARBA00022960"/>
    </source>
</evidence>
<comment type="caution">
    <text evidence="10">The sequence shown here is derived from an EMBL/GenBank/DDBJ whole genome shotgun (WGS) entry which is preliminary data.</text>
</comment>
<keyword evidence="11" id="KW-1185">Reference proteome</keyword>
<feature type="transmembrane region" description="Helical" evidence="9">
    <location>
        <begin position="460"/>
        <end position="483"/>
    </location>
</feature>
<dbReference type="STRING" id="1385520.N802_13340"/>
<dbReference type="GO" id="GO:0034204">
    <property type="term" value="P:lipid translocation"/>
    <property type="evidence" value="ECO:0007669"/>
    <property type="project" value="TreeGrafter"/>
</dbReference>
<evidence type="ECO:0000313" key="11">
    <source>
        <dbReference type="Proteomes" id="UP000030002"/>
    </source>
</evidence>
<dbReference type="NCBIfam" id="TIGR01695">
    <property type="entry name" value="murJ_mviN"/>
    <property type="match status" value="1"/>
</dbReference>
<feature type="transmembrane region" description="Helical" evidence="9">
    <location>
        <begin position="54"/>
        <end position="73"/>
    </location>
</feature>
<dbReference type="GO" id="GO:0005886">
    <property type="term" value="C:plasma membrane"/>
    <property type="evidence" value="ECO:0007669"/>
    <property type="project" value="UniProtKB-SubCell"/>
</dbReference>
<proteinExistence type="predicted"/>
<keyword evidence="6 9" id="KW-1133">Transmembrane helix</keyword>
<evidence type="ECO:0000256" key="5">
    <source>
        <dbReference type="ARBA" id="ARBA00022984"/>
    </source>
</evidence>
<feature type="transmembrane region" description="Helical" evidence="9">
    <location>
        <begin position="503"/>
        <end position="522"/>
    </location>
</feature>
<feature type="transmembrane region" description="Helical" evidence="9">
    <location>
        <begin position="274"/>
        <end position="296"/>
    </location>
</feature>
<dbReference type="GO" id="GO:0015648">
    <property type="term" value="F:lipid-linked peptidoglycan transporter activity"/>
    <property type="evidence" value="ECO:0007669"/>
    <property type="project" value="TreeGrafter"/>
</dbReference>
<dbReference type="PRINTS" id="PR01806">
    <property type="entry name" value="VIRFACTRMVIN"/>
</dbReference>
<dbReference type="GO" id="GO:0009252">
    <property type="term" value="P:peptidoglycan biosynthetic process"/>
    <property type="evidence" value="ECO:0007669"/>
    <property type="project" value="UniProtKB-KW"/>
</dbReference>
<dbReference type="InterPro" id="IPR004268">
    <property type="entry name" value="MurJ"/>
</dbReference>
<dbReference type="EMBL" id="AVPJ01000002">
    <property type="protein sequence ID" value="KGN34326.1"/>
    <property type="molecule type" value="Genomic_DNA"/>
</dbReference>
<name>A0A0A0JFE1_9MICO</name>
<keyword evidence="2" id="KW-1003">Cell membrane</keyword>
<feature type="transmembrane region" description="Helical" evidence="9">
    <location>
        <begin position="85"/>
        <end position="108"/>
    </location>
</feature>
<feature type="transmembrane region" description="Helical" evidence="9">
    <location>
        <begin position="432"/>
        <end position="454"/>
    </location>
</feature>
<evidence type="ECO:0000256" key="1">
    <source>
        <dbReference type="ARBA" id="ARBA00004651"/>
    </source>
</evidence>
<evidence type="ECO:0000256" key="6">
    <source>
        <dbReference type="ARBA" id="ARBA00022989"/>
    </source>
</evidence>
<evidence type="ECO:0000256" key="2">
    <source>
        <dbReference type="ARBA" id="ARBA00022475"/>
    </source>
</evidence>
<evidence type="ECO:0000256" key="3">
    <source>
        <dbReference type="ARBA" id="ARBA00022692"/>
    </source>
</evidence>
<feature type="transmembrane region" description="Helical" evidence="9">
    <location>
        <begin position="528"/>
        <end position="549"/>
    </location>
</feature>
<keyword evidence="4" id="KW-0133">Cell shape</keyword>
<protein>
    <submittedName>
        <fullName evidence="10">Membrane protein</fullName>
    </submittedName>
</protein>
<feature type="transmembrane region" description="Helical" evidence="9">
    <location>
        <begin position="155"/>
        <end position="179"/>
    </location>
</feature>
<organism evidence="10 11">
    <name type="scientific">Knoellia sinensis KCTC 19936</name>
    <dbReference type="NCBI Taxonomy" id="1385520"/>
    <lineage>
        <taxon>Bacteria</taxon>
        <taxon>Bacillati</taxon>
        <taxon>Actinomycetota</taxon>
        <taxon>Actinomycetes</taxon>
        <taxon>Micrococcales</taxon>
        <taxon>Intrasporangiaceae</taxon>
        <taxon>Knoellia</taxon>
    </lineage>
</organism>
<gene>
    <name evidence="10" type="ORF">N802_13340</name>
</gene>
<dbReference type="AlphaFoldDB" id="A0A0A0JFE1"/>
<feature type="transmembrane region" description="Helical" evidence="9">
    <location>
        <begin position="316"/>
        <end position="337"/>
    </location>
</feature>
<dbReference type="Pfam" id="PF03023">
    <property type="entry name" value="MurJ"/>
    <property type="match status" value="1"/>
</dbReference>
<evidence type="ECO:0000256" key="7">
    <source>
        <dbReference type="ARBA" id="ARBA00023136"/>
    </source>
</evidence>
<reference evidence="10 11" key="1">
    <citation type="submission" date="2013-08" db="EMBL/GenBank/DDBJ databases">
        <title>The genome sequence of Knoellia sinensis.</title>
        <authorList>
            <person name="Zhu W."/>
            <person name="Wang G."/>
        </authorList>
    </citation>
    <scope>NUCLEOTIDE SEQUENCE [LARGE SCALE GENOMIC DNA]</scope>
    <source>
        <strain evidence="10 11">KCTC 19936</strain>
    </source>
</reference>
<sequence>MAVRDKGEPVTDPRLEGAEADPEGAAPPPEIAARVDNVARNSAIMAIGTFGSRILGFVRAALLTGAIGAGVAADSFTIANTLPTQLFVLINGGLISALLIPQLTKAMLRKDGGQDFSDRLITLCLLVLGGATLLSIAATPWIIGALTKDNAGQAFINLTTFMAYICMPQLFFYGLYAVLGQVLQARGNFLAFAWAPAWANIIQIAGLGWFILKWDKQPAVEPWTTEMILVLGVSTTLGIVIQGLSLAWPLWKSGFRYRPRFGWRGYGFGDMSRMTGWTVGALLISQFYGFVSTAVMSPEESDGPAAAGNMVQALAYSLYILPHSIITTSIVTALFPAMSRAHESGDLAEMRRRVVSGLKSPAVLLLPAVAAFIALGRPIVKTLFPGIQYDASRGIDEPGSIALVLAIMAVGLMPFGITALKQRYCFARGDGWMNFWLVALMTVINLIGAAVAYWVAPREYVVATVAAGASIANIVSAAAFLIVARGQLGGLGMGEVSRLWIRLALASAVAGLAGWGASTLVFDPASPWLWHLLALVAGGAVMGVVFLGLTKLLRIREVDDMLAPILRRLPI</sequence>
<dbReference type="InterPro" id="IPR051050">
    <property type="entry name" value="Lipid_II_flippase_MurJ/MviN"/>
</dbReference>
<evidence type="ECO:0000313" key="10">
    <source>
        <dbReference type="EMBL" id="KGN34326.1"/>
    </source>
</evidence>
<dbReference type="Proteomes" id="UP000030002">
    <property type="component" value="Unassembled WGS sequence"/>
</dbReference>
<comment type="subcellular location">
    <subcellularLocation>
        <location evidence="1">Cell membrane</location>
        <topology evidence="1">Multi-pass membrane protein</topology>
    </subcellularLocation>
</comment>
<dbReference type="GO" id="GO:0008360">
    <property type="term" value="P:regulation of cell shape"/>
    <property type="evidence" value="ECO:0007669"/>
    <property type="project" value="UniProtKB-KW"/>
</dbReference>
<feature type="transmembrane region" description="Helical" evidence="9">
    <location>
        <begin position="400"/>
        <end position="420"/>
    </location>
</feature>
<dbReference type="CDD" id="cd13123">
    <property type="entry name" value="MATE_MurJ_like"/>
    <property type="match status" value="1"/>
</dbReference>
<keyword evidence="7 9" id="KW-0472">Membrane</keyword>
<dbReference type="eggNOG" id="COG0728">
    <property type="taxonomic scope" value="Bacteria"/>
</dbReference>
<feature type="transmembrane region" description="Helical" evidence="9">
    <location>
        <begin position="120"/>
        <end position="143"/>
    </location>
</feature>
<feature type="transmembrane region" description="Helical" evidence="9">
    <location>
        <begin position="227"/>
        <end position="251"/>
    </location>
</feature>
<feature type="region of interest" description="Disordered" evidence="8">
    <location>
        <begin position="1"/>
        <end position="29"/>
    </location>
</feature>
<dbReference type="PANTHER" id="PTHR47019">
    <property type="entry name" value="LIPID II FLIPPASE MURJ"/>
    <property type="match status" value="1"/>
</dbReference>
<feature type="transmembrane region" description="Helical" evidence="9">
    <location>
        <begin position="191"/>
        <end position="212"/>
    </location>
</feature>
<evidence type="ECO:0000256" key="8">
    <source>
        <dbReference type="SAM" id="MobiDB-lite"/>
    </source>
</evidence>
<feature type="compositionally biased region" description="Basic and acidic residues" evidence="8">
    <location>
        <begin position="1"/>
        <end position="17"/>
    </location>
</feature>